<dbReference type="Pfam" id="PF13456">
    <property type="entry name" value="RVT_3"/>
    <property type="match status" value="1"/>
</dbReference>
<dbReference type="InterPro" id="IPR036397">
    <property type="entry name" value="RNaseH_sf"/>
</dbReference>
<evidence type="ECO:0000259" key="1">
    <source>
        <dbReference type="Pfam" id="PF13456"/>
    </source>
</evidence>
<gene>
    <name evidence="3" type="ORF">CXB51_028294</name>
</gene>
<dbReference type="InterPro" id="IPR044730">
    <property type="entry name" value="RNase_H-like_dom_plant"/>
</dbReference>
<dbReference type="InterPro" id="IPR052929">
    <property type="entry name" value="RNase_H-like_EbsB-rel"/>
</dbReference>
<dbReference type="PANTHER" id="PTHR47074:SF48">
    <property type="entry name" value="POLYNUCLEOTIDYL TRANSFERASE, RIBONUCLEASE H-LIKE SUPERFAMILY PROTEIN"/>
    <property type="match status" value="1"/>
</dbReference>
<dbReference type="Gene3D" id="3.30.420.10">
    <property type="entry name" value="Ribonuclease H-like superfamily/Ribonuclease H"/>
    <property type="match status" value="1"/>
</dbReference>
<reference evidence="3 4" key="1">
    <citation type="journal article" date="2021" name="bioRxiv">
        <title>The Gossypium anomalum genome as a resource for cotton improvement and evolutionary analysis of hybrid incompatibility.</title>
        <authorList>
            <person name="Grover C.E."/>
            <person name="Yuan D."/>
            <person name="Arick M.A."/>
            <person name="Miller E.R."/>
            <person name="Hu G."/>
            <person name="Peterson D.G."/>
            <person name="Wendel J.F."/>
            <person name="Udall J.A."/>
        </authorList>
    </citation>
    <scope>NUCLEOTIDE SEQUENCE [LARGE SCALE GENOMIC DNA]</scope>
    <source>
        <strain evidence="3">JFW-Udall</strain>
        <tissue evidence="3">Leaf</tissue>
    </source>
</reference>
<dbReference type="EMBL" id="JAHUZN010000011">
    <property type="protein sequence ID" value="KAG8478537.1"/>
    <property type="molecule type" value="Genomic_DNA"/>
</dbReference>
<evidence type="ECO:0008006" key="5">
    <source>
        <dbReference type="Google" id="ProtNLM"/>
    </source>
</evidence>
<dbReference type="InterPro" id="IPR002156">
    <property type="entry name" value="RNaseH_domain"/>
</dbReference>
<keyword evidence="4" id="KW-1185">Reference proteome</keyword>
<evidence type="ECO:0000313" key="4">
    <source>
        <dbReference type="Proteomes" id="UP000701853"/>
    </source>
</evidence>
<organism evidence="3 4">
    <name type="scientific">Gossypium anomalum</name>
    <dbReference type="NCBI Taxonomy" id="47600"/>
    <lineage>
        <taxon>Eukaryota</taxon>
        <taxon>Viridiplantae</taxon>
        <taxon>Streptophyta</taxon>
        <taxon>Embryophyta</taxon>
        <taxon>Tracheophyta</taxon>
        <taxon>Spermatophyta</taxon>
        <taxon>Magnoliopsida</taxon>
        <taxon>eudicotyledons</taxon>
        <taxon>Gunneridae</taxon>
        <taxon>Pentapetalae</taxon>
        <taxon>rosids</taxon>
        <taxon>malvids</taxon>
        <taxon>Malvales</taxon>
        <taxon>Malvaceae</taxon>
        <taxon>Malvoideae</taxon>
        <taxon>Gossypium</taxon>
    </lineage>
</organism>
<comment type="caution">
    <text evidence="3">The sequence shown here is derived from an EMBL/GenBank/DDBJ whole genome shotgun (WGS) entry which is preliminary data.</text>
</comment>
<dbReference type="InterPro" id="IPR026960">
    <property type="entry name" value="RVT-Znf"/>
</dbReference>
<dbReference type="InterPro" id="IPR012337">
    <property type="entry name" value="RNaseH-like_sf"/>
</dbReference>
<dbReference type="Proteomes" id="UP000701853">
    <property type="component" value="Chromosome 11"/>
</dbReference>
<dbReference type="GO" id="GO:0004523">
    <property type="term" value="F:RNA-DNA hybrid ribonuclease activity"/>
    <property type="evidence" value="ECO:0007669"/>
    <property type="project" value="InterPro"/>
</dbReference>
<sequence>MSTVDKLDNYLGLPLPPQKVLLKTFILKWDGCGGLIMTKLVGLEAYVSTGYSMFQGVKGKVFPGWDVFSYKKCDKPSFTWTRIAKAVDVIKDGLIWQSHFTNNERKVKDLWDHGYRRWKRERVFKIYGDNLGGCIYNFPIPHNGIKYTRTWIQNPHGIYTSRSAYSWMILKNVGFGPHGFFWRSIWKLKMLPKIKIFSWRIGHNILLTFDNIARICQGFTNICPRCQSKDETLILAMKDCPKAREILASGGFNNKLLEGVYTECINWLEDVFRKLDKKVAVDFLTLLWNSWNDRNNMVFKGKMDVAVMIWERAQTLSKDFRIFNLTEPPVIPLTQMNMGWKTLPTGYIKVNVVAAVSNGCSGFGVVARENDGFVLGGCYKFRNEAMDVNWAELKAFTEGLKLAEILNVTQLILESDSAVVTPQTRPRLYGQIWCVTSTKV</sequence>
<dbReference type="OrthoDB" id="977403at2759"/>
<feature type="domain" description="RNase H type-1" evidence="1">
    <location>
        <begin position="355"/>
        <end position="423"/>
    </location>
</feature>
<dbReference type="Pfam" id="PF13966">
    <property type="entry name" value="zf-RVT"/>
    <property type="match status" value="1"/>
</dbReference>
<dbReference type="PANTHER" id="PTHR47074">
    <property type="entry name" value="BNAC02G40300D PROTEIN"/>
    <property type="match status" value="1"/>
</dbReference>
<name>A0A8J6CKP8_9ROSI</name>
<accession>A0A8J6CKP8</accession>
<evidence type="ECO:0000259" key="2">
    <source>
        <dbReference type="Pfam" id="PF13966"/>
    </source>
</evidence>
<dbReference type="AlphaFoldDB" id="A0A8J6CKP8"/>
<feature type="domain" description="Reverse transcriptase zinc-binding" evidence="2">
    <location>
        <begin position="159"/>
        <end position="245"/>
    </location>
</feature>
<protein>
    <recommendedName>
        <fullName evidence="5">RNase H type-1 domain-containing protein</fullName>
    </recommendedName>
</protein>
<dbReference type="SUPFAM" id="SSF53098">
    <property type="entry name" value="Ribonuclease H-like"/>
    <property type="match status" value="1"/>
</dbReference>
<dbReference type="GO" id="GO:0003676">
    <property type="term" value="F:nucleic acid binding"/>
    <property type="evidence" value="ECO:0007669"/>
    <property type="project" value="InterPro"/>
</dbReference>
<proteinExistence type="predicted"/>
<evidence type="ECO:0000313" key="3">
    <source>
        <dbReference type="EMBL" id="KAG8478537.1"/>
    </source>
</evidence>
<dbReference type="CDD" id="cd06222">
    <property type="entry name" value="RNase_H_like"/>
    <property type="match status" value="1"/>
</dbReference>